<keyword evidence="1" id="KW-0472">Membrane</keyword>
<dbReference type="OrthoDB" id="6120131at2"/>
<accession>Q0A6Z0</accession>
<keyword evidence="1" id="KW-1133">Transmembrane helix</keyword>
<feature type="transmembrane region" description="Helical" evidence="1">
    <location>
        <begin position="18"/>
        <end position="38"/>
    </location>
</feature>
<dbReference type="Proteomes" id="UP000001962">
    <property type="component" value="Chromosome"/>
</dbReference>
<feature type="transmembrane region" description="Helical" evidence="1">
    <location>
        <begin position="44"/>
        <end position="72"/>
    </location>
</feature>
<keyword evidence="3" id="KW-1185">Reference proteome</keyword>
<name>Q0A6Z0_ALKEH</name>
<keyword evidence="1" id="KW-0812">Transmembrane</keyword>
<protein>
    <submittedName>
        <fullName evidence="2">Uncharacterized protein</fullName>
    </submittedName>
</protein>
<dbReference type="HOGENOM" id="CLU_2535177_0_0_6"/>
<dbReference type="AlphaFoldDB" id="Q0A6Z0"/>
<dbReference type="KEGG" id="aeh:Mlg_2055"/>
<evidence type="ECO:0000313" key="2">
    <source>
        <dbReference type="EMBL" id="ABI57397.1"/>
    </source>
</evidence>
<organism evidence="2 3">
    <name type="scientific">Alkalilimnicola ehrlichii (strain ATCC BAA-1101 / DSM 17681 / MLHE-1)</name>
    <dbReference type="NCBI Taxonomy" id="187272"/>
    <lineage>
        <taxon>Bacteria</taxon>
        <taxon>Pseudomonadati</taxon>
        <taxon>Pseudomonadota</taxon>
        <taxon>Gammaproteobacteria</taxon>
        <taxon>Chromatiales</taxon>
        <taxon>Ectothiorhodospiraceae</taxon>
        <taxon>Alkalilimnicola</taxon>
    </lineage>
</organism>
<proteinExistence type="predicted"/>
<evidence type="ECO:0000256" key="1">
    <source>
        <dbReference type="SAM" id="Phobius"/>
    </source>
</evidence>
<reference evidence="3" key="1">
    <citation type="submission" date="2006-08" db="EMBL/GenBank/DDBJ databases">
        <title>Complete sequence of Alkalilimnicola ehrilichei MLHE-1.</title>
        <authorList>
            <person name="Copeland A."/>
            <person name="Lucas S."/>
            <person name="Lapidus A."/>
            <person name="Barry K."/>
            <person name="Detter J.C."/>
            <person name="Glavina del Rio T."/>
            <person name="Hammon N."/>
            <person name="Israni S."/>
            <person name="Dalin E."/>
            <person name="Tice H."/>
            <person name="Pitluck S."/>
            <person name="Sims D."/>
            <person name="Brettin T."/>
            <person name="Bruce D."/>
            <person name="Han C."/>
            <person name="Tapia R."/>
            <person name="Gilna P."/>
            <person name="Schmutz J."/>
            <person name="Larimer F."/>
            <person name="Land M."/>
            <person name="Hauser L."/>
            <person name="Kyrpides N."/>
            <person name="Mikhailova N."/>
            <person name="Oremland R.S."/>
            <person name="Hoeft S.E."/>
            <person name="Switzer-Blum J."/>
            <person name="Kulp T."/>
            <person name="King G."/>
            <person name="Tabita R."/>
            <person name="Witte B."/>
            <person name="Santini J.M."/>
            <person name="Basu P."/>
            <person name="Hollibaugh J.T."/>
            <person name="Xie G."/>
            <person name="Stolz J.F."/>
            <person name="Richardson P."/>
        </authorList>
    </citation>
    <scope>NUCLEOTIDE SEQUENCE [LARGE SCALE GENOMIC DNA]</scope>
    <source>
        <strain evidence="3">ATCC BAA-1101 / DSM 17681 / MLHE-1</strain>
    </source>
</reference>
<dbReference type="RefSeq" id="WP_011629791.1">
    <property type="nucleotide sequence ID" value="NC_008340.1"/>
</dbReference>
<evidence type="ECO:0000313" key="3">
    <source>
        <dbReference type="Proteomes" id="UP000001962"/>
    </source>
</evidence>
<gene>
    <name evidence="2" type="ordered locus">Mlg_2055</name>
</gene>
<sequence length="83" mass="9467">MVQEKKRSVIPPDRGLRILMKIGVPIGAISLLSLWLAYFTDTPMLMPLFLITALLAFAIGMAYNIRLVILMVRQKRQAERQQP</sequence>
<dbReference type="EMBL" id="CP000453">
    <property type="protein sequence ID" value="ABI57397.1"/>
    <property type="molecule type" value="Genomic_DNA"/>
</dbReference>